<evidence type="ECO:0000313" key="2">
    <source>
        <dbReference type="Proteomes" id="UP000799755"/>
    </source>
</evidence>
<gene>
    <name evidence="1" type="ORF">BDR25DRAFT_39114</name>
</gene>
<evidence type="ECO:0000313" key="1">
    <source>
        <dbReference type="EMBL" id="KAF2469745.1"/>
    </source>
</evidence>
<sequence>MISLGLPRTAGLVRNPAEVVLVRMCEDCTKPLTERCAYRSIIDARIRIGCEDGSGAYSQGLGPSMARSVLMNVSQIATYAEAKRQLMKQLVFEDNIGTHVAVSVIAGTVATTVCAPVDVLKSRFQSASSIQGIKQVSLLQYVVETMRKESLRFLMKGWTPAWLRLAPNTVLMFVFIGKLKAFFVQ</sequence>
<accession>A0ACB6QUK2</accession>
<dbReference type="EMBL" id="MU003510">
    <property type="protein sequence ID" value="KAF2469745.1"/>
    <property type="molecule type" value="Genomic_DNA"/>
</dbReference>
<reference evidence="1" key="1">
    <citation type="journal article" date="2020" name="Stud. Mycol.">
        <title>101 Dothideomycetes genomes: a test case for predicting lifestyles and emergence of pathogens.</title>
        <authorList>
            <person name="Haridas S."/>
            <person name="Albert R."/>
            <person name="Binder M."/>
            <person name="Bloem J."/>
            <person name="Labutti K."/>
            <person name="Salamov A."/>
            <person name="Andreopoulos B."/>
            <person name="Baker S."/>
            <person name="Barry K."/>
            <person name="Bills G."/>
            <person name="Bluhm B."/>
            <person name="Cannon C."/>
            <person name="Castanera R."/>
            <person name="Culley D."/>
            <person name="Daum C."/>
            <person name="Ezra D."/>
            <person name="Gonzalez J."/>
            <person name="Henrissat B."/>
            <person name="Kuo A."/>
            <person name="Liang C."/>
            <person name="Lipzen A."/>
            <person name="Lutzoni F."/>
            <person name="Magnuson J."/>
            <person name="Mondo S."/>
            <person name="Nolan M."/>
            <person name="Ohm R."/>
            <person name="Pangilinan J."/>
            <person name="Park H.-J."/>
            <person name="Ramirez L."/>
            <person name="Alfaro M."/>
            <person name="Sun H."/>
            <person name="Tritt A."/>
            <person name="Yoshinaga Y."/>
            <person name="Zwiers L.-H."/>
            <person name="Turgeon B."/>
            <person name="Goodwin S."/>
            <person name="Spatafora J."/>
            <person name="Crous P."/>
            <person name="Grigoriev I."/>
        </authorList>
    </citation>
    <scope>NUCLEOTIDE SEQUENCE</scope>
    <source>
        <strain evidence="1">ATCC 200398</strain>
    </source>
</reference>
<name>A0ACB6QUK2_9PLEO</name>
<proteinExistence type="predicted"/>
<dbReference type="Proteomes" id="UP000799755">
    <property type="component" value="Unassembled WGS sequence"/>
</dbReference>
<organism evidence="1 2">
    <name type="scientific">Lindgomyces ingoldianus</name>
    <dbReference type="NCBI Taxonomy" id="673940"/>
    <lineage>
        <taxon>Eukaryota</taxon>
        <taxon>Fungi</taxon>
        <taxon>Dikarya</taxon>
        <taxon>Ascomycota</taxon>
        <taxon>Pezizomycotina</taxon>
        <taxon>Dothideomycetes</taxon>
        <taxon>Pleosporomycetidae</taxon>
        <taxon>Pleosporales</taxon>
        <taxon>Lindgomycetaceae</taxon>
        <taxon>Lindgomyces</taxon>
    </lineage>
</organism>
<protein>
    <submittedName>
        <fullName evidence="1">Mitochondrial carrier</fullName>
    </submittedName>
</protein>
<keyword evidence="2" id="KW-1185">Reference proteome</keyword>
<comment type="caution">
    <text evidence="1">The sequence shown here is derived from an EMBL/GenBank/DDBJ whole genome shotgun (WGS) entry which is preliminary data.</text>
</comment>